<reference evidence="2 3" key="1">
    <citation type="journal article" date="2015" name="Nat. Commun.">
        <title>Outbred genome sequencing and CRISPR/Cas9 gene editing in butterflies.</title>
        <authorList>
            <person name="Li X."/>
            <person name="Fan D."/>
            <person name="Zhang W."/>
            <person name="Liu G."/>
            <person name="Zhang L."/>
            <person name="Zhao L."/>
            <person name="Fang X."/>
            <person name="Chen L."/>
            <person name="Dong Y."/>
            <person name="Chen Y."/>
            <person name="Ding Y."/>
            <person name="Zhao R."/>
            <person name="Feng M."/>
            <person name="Zhu Y."/>
            <person name="Feng Y."/>
            <person name="Jiang X."/>
            <person name="Zhu D."/>
            <person name="Xiang H."/>
            <person name="Feng X."/>
            <person name="Li S."/>
            <person name="Wang J."/>
            <person name="Zhang G."/>
            <person name="Kronforst M.R."/>
            <person name="Wang W."/>
        </authorList>
    </citation>
    <scope>NUCLEOTIDE SEQUENCE [LARGE SCALE GENOMIC DNA]</scope>
    <source>
        <strain evidence="2">Ya'a_city_454_Px</strain>
        <tissue evidence="2">Whole body</tissue>
    </source>
</reference>
<feature type="region of interest" description="Disordered" evidence="1">
    <location>
        <begin position="82"/>
        <end position="101"/>
    </location>
</feature>
<keyword evidence="3" id="KW-1185">Reference proteome</keyword>
<name>A0A194QDX2_PAPXU</name>
<evidence type="ECO:0000313" key="3">
    <source>
        <dbReference type="Proteomes" id="UP000053268"/>
    </source>
</evidence>
<dbReference type="AlphaFoldDB" id="A0A194QDX2"/>
<sequence>MIQRIENQFHLKAFGLMLKAPLHPVGRVVSSSPDAGASGSRGDTVGQSLKQKHCTTVAPPPPNNYTSNVRPAERALRIDAAIDPLHRPQPAARRFPRNRPTATGTSYRFTFNRQVNQSCYDCDVRYTYTDNVNVAHKPAVIRKALPSS</sequence>
<organism evidence="2 3">
    <name type="scientific">Papilio xuthus</name>
    <name type="common">Asian swallowtail butterfly</name>
    <dbReference type="NCBI Taxonomy" id="66420"/>
    <lineage>
        <taxon>Eukaryota</taxon>
        <taxon>Metazoa</taxon>
        <taxon>Ecdysozoa</taxon>
        <taxon>Arthropoda</taxon>
        <taxon>Hexapoda</taxon>
        <taxon>Insecta</taxon>
        <taxon>Pterygota</taxon>
        <taxon>Neoptera</taxon>
        <taxon>Endopterygota</taxon>
        <taxon>Lepidoptera</taxon>
        <taxon>Glossata</taxon>
        <taxon>Ditrysia</taxon>
        <taxon>Papilionoidea</taxon>
        <taxon>Papilionidae</taxon>
        <taxon>Papilioninae</taxon>
        <taxon>Papilio</taxon>
    </lineage>
</organism>
<proteinExistence type="predicted"/>
<accession>A0A194QDX2</accession>
<feature type="region of interest" description="Disordered" evidence="1">
    <location>
        <begin position="28"/>
        <end position="68"/>
    </location>
</feature>
<dbReference type="Proteomes" id="UP000053268">
    <property type="component" value="Unassembled WGS sequence"/>
</dbReference>
<evidence type="ECO:0000313" key="2">
    <source>
        <dbReference type="EMBL" id="KPJ03672.1"/>
    </source>
</evidence>
<evidence type="ECO:0000256" key="1">
    <source>
        <dbReference type="SAM" id="MobiDB-lite"/>
    </source>
</evidence>
<protein>
    <submittedName>
        <fullName evidence="2">Uncharacterized protein</fullName>
    </submittedName>
</protein>
<dbReference type="EMBL" id="KQ459144">
    <property type="protein sequence ID" value="KPJ03672.1"/>
    <property type="molecule type" value="Genomic_DNA"/>
</dbReference>
<gene>
    <name evidence="2" type="ORF">RR46_04284</name>
</gene>